<sequence>MIFSCPRIRNLKKITPNKSRKGVNQGHILQYIHQDIEMCNQYQIRCDDICSAKKSLSLSSFKTLLAVRNPSKAEEGIVKTILILVETYGKPLKVATYTWTCIVAALSCKLSKVYSMIMKMQILMEKSPLGDKEFQQIQSHIECIPGVKYTINDEKTIKVYKYIHSLYLFAKFLCKVIDKVYSPIDPSFFEATTTSTQIISKAMHKNTSPECEGSRSNKTIDLKISPDIQSQTIINLIDEQESEKKQETEGTKITSEKCIDKKLSLFYPKATLPSREFNQEEYDRKFSSTLKRINFESKHTKKQGNIAKKPNEFYPKLPQPLDLDCVSHEISKARSSLATLQKMKADLNSSSTKKLENFQKSSSVDWTKVKKILQKVPTEILLKISAPKNVCRVTQACSVPTAKLLLSKQQYQIVQAPVEGTKIHNGDDTGVSKSNYKDLTQEHEKKYKRTKDQKTEDSVREDTYGDVHSLCHKYVFSKLKSQQRDFITLLYDKKIFSKFICMIELELTERDKKNKVKEFRKF</sequence>
<comment type="caution">
    <text evidence="1">The sequence shown here is derived from an EMBL/GenBank/DDBJ whole genome shotgun (WGS) entry which is preliminary data.</text>
</comment>
<dbReference type="EMBL" id="CAMPGE010001314">
    <property type="protein sequence ID" value="CAI2360095.1"/>
    <property type="molecule type" value="Genomic_DNA"/>
</dbReference>
<keyword evidence="2" id="KW-1185">Reference proteome</keyword>
<reference evidence="1" key="1">
    <citation type="submission" date="2023-07" db="EMBL/GenBank/DDBJ databases">
        <authorList>
            <consortium name="AG Swart"/>
            <person name="Singh M."/>
            <person name="Singh A."/>
            <person name="Seah K."/>
            <person name="Emmerich C."/>
        </authorList>
    </citation>
    <scope>NUCLEOTIDE SEQUENCE</scope>
    <source>
        <strain evidence="1">DP1</strain>
    </source>
</reference>
<name>A0AAD1U2C5_EUPCR</name>
<dbReference type="Proteomes" id="UP001295684">
    <property type="component" value="Unassembled WGS sequence"/>
</dbReference>
<gene>
    <name evidence="1" type="ORF">ECRASSUSDP1_LOCUS1393</name>
</gene>
<evidence type="ECO:0000313" key="2">
    <source>
        <dbReference type="Proteomes" id="UP001295684"/>
    </source>
</evidence>
<dbReference type="AlphaFoldDB" id="A0AAD1U2C5"/>
<accession>A0AAD1U2C5</accession>
<organism evidence="1 2">
    <name type="scientific">Euplotes crassus</name>
    <dbReference type="NCBI Taxonomy" id="5936"/>
    <lineage>
        <taxon>Eukaryota</taxon>
        <taxon>Sar</taxon>
        <taxon>Alveolata</taxon>
        <taxon>Ciliophora</taxon>
        <taxon>Intramacronucleata</taxon>
        <taxon>Spirotrichea</taxon>
        <taxon>Hypotrichia</taxon>
        <taxon>Euplotida</taxon>
        <taxon>Euplotidae</taxon>
        <taxon>Moneuplotes</taxon>
    </lineage>
</organism>
<proteinExistence type="predicted"/>
<protein>
    <submittedName>
        <fullName evidence="1">Uncharacterized protein</fullName>
    </submittedName>
</protein>
<evidence type="ECO:0000313" key="1">
    <source>
        <dbReference type="EMBL" id="CAI2360095.1"/>
    </source>
</evidence>